<organism evidence="6 7">
    <name type="scientific">Novosphingobium bradum</name>
    <dbReference type="NCBI Taxonomy" id="1737444"/>
    <lineage>
        <taxon>Bacteria</taxon>
        <taxon>Pseudomonadati</taxon>
        <taxon>Pseudomonadota</taxon>
        <taxon>Alphaproteobacteria</taxon>
        <taxon>Sphingomonadales</taxon>
        <taxon>Sphingomonadaceae</taxon>
        <taxon>Novosphingobium</taxon>
    </lineage>
</organism>
<dbReference type="Pfam" id="PF00160">
    <property type="entry name" value="Pro_isomerase"/>
    <property type="match status" value="1"/>
</dbReference>
<dbReference type="InterPro" id="IPR002130">
    <property type="entry name" value="Cyclophilin-type_PPIase_dom"/>
</dbReference>
<protein>
    <recommendedName>
        <fullName evidence="1">peptidylprolyl isomerase</fullName>
        <ecNumber evidence="1">5.2.1.8</ecNumber>
    </recommendedName>
</protein>
<dbReference type="Gene3D" id="2.40.100.10">
    <property type="entry name" value="Cyclophilin-like"/>
    <property type="match status" value="1"/>
</dbReference>
<evidence type="ECO:0000256" key="3">
    <source>
        <dbReference type="ARBA" id="ARBA00023235"/>
    </source>
</evidence>
<dbReference type="PANTHER" id="PTHR43246">
    <property type="entry name" value="PEPTIDYL-PROLYL CIS-TRANS ISOMERASE CYP38, CHLOROPLASTIC"/>
    <property type="match status" value="1"/>
</dbReference>
<feature type="domain" description="PPIase cyclophilin-type" evidence="5">
    <location>
        <begin position="52"/>
        <end position="223"/>
    </location>
</feature>
<dbReference type="RefSeq" id="WP_379508629.1">
    <property type="nucleotide sequence ID" value="NZ_JBHRTQ010000003.1"/>
</dbReference>
<evidence type="ECO:0000256" key="4">
    <source>
        <dbReference type="SAM" id="SignalP"/>
    </source>
</evidence>
<evidence type="ECO:0000313" key="6">
    <source>
        <dbReference type="EMBL" id="MFC3173245.1"/>
    </source>
</evidence>
<gene>
    <name evidence="6" type="ORF">ACFOD9_03155</name>
</gene>
<dbReference type="EMBL" id="JBHRTQ010000003">
    <property type="protein sequence ID" value="MFC3173245.1"/>
    <property type="molecule type" value="Genomic_DNA"/>
</dbReference>
<name>A0ABV7INT3_9SPHN</name>
<dbReference type="PROSITE" id="PS50072">
    <property type="entry name" value="CSA_PPIASE_2"/>
    <property type="match status" value="1"/>
</dbReference>
<keyword evidence="3 6" id="KW-0413">Isomerase</keyword>
<evidence type="ECO:0000313" key="7">
    <source>
        <dbReference type="Proteomes" id="UP001595604"/>
    </source>
</evidence>
<evidence type="ECO:0000256" key="2">
    <source>
        <dbReference type="ARBA" id="ARBA00023110"/>
    </source>
</evidence>
<sequence>MNRRFALVALIAAAVLGAPAAAAPRKATPARPVPPPPPPAPLGDTVRVIMVTELGPIELALDHGHAPVTVENFMRYVDGRRFDGMTFYRAMRLAWGDQPNGLVQTGLRGNPAKVFKPIAHEPTSQTGIRHKAGTLSMARWAPGTATADFSILLSDLGGLDANPEAADAEARAGYAAFGRVVSGMDVVRRIWDSPLSPTAGEGALKGQMLEPPVKVLTVRRAAQP</sequence>
<dbReference type="EC" id="5.2.1.8" evidence="1"/>
<evidence type="ECO:0000259" key="5">
    <source>
        <dbReference type="PROSITE" id="PS50072"/>
    </source>
</evidence>
<dbReference type="Proteomes" id="UP001595604">
    <property type="component" value="Unassembled WGS sequence"/>
</dbReference>
<feature type="signal peptide" evidence="4">
    <location>
        <begin position="1"/>
        <end position="22"/>
    </location>
</feature>
<feature type="chain" id="PRO_5045061839" description="peptidylprolyl isomerase" evidence="4">
    <location>
        <begin position="23"/>
        <end position="224"/>
    </location>
</feature>
<dbReference type="InterPro" id="IPR044665">
    <property type="entry name" value="E_coli_cyclophilin_A-like"/>
</dbReference>
<dbReference type="GO" id="GO:0003755">
    <property type="term" value="F:peptidyl-prolyl cis-trans isomerase activity"/>
    <property type="evidence" value="ECO:0007669"/>
    <property type="project" value="UniProtKB-EC"/>
</dbReference>
<dbReference type="InterPro" id="IPR029000">
    <property type="entry name" value="Cyclophilin-like_dom_sf"/>
</dbReference>
<keyword evidence="4" id="KW-0732">Signal</keyword>
<evidence type="ECO:0000256" key="1">
    <source>
        <dbReference type="ARBA" id="ARBA00013194"/>
    </source>
</evidence>
<accession>A0ABV7INT3</accession>
<dbReference type="CDD" id="cd00317">
    <property type="entry name" value="cyclophilin"/>
    <property type="match status" value="1"/>
</dbReference>
<reference evidence="7" key="1">
    <citation type="journal article" date="2019" name="Int. J. Syst. Evol. Microbiol.">
        <title>The Global Catalogue of Microorganisms (GCM) 10K type strain sequencing project: providing services to taxonomists for standard genome sequencing and annotation.</title>
        <authorList>
            <consortium name="The Broad Institute Genomics Platform"/>
            <consortium name="The Broad Institute Genome Sequencing Center for Infectious Disease"/>
            <person name="Wu L."/>
            <person name="Ma J."/>
        </authorList>
    </citation>
    <scope>NUCLEOTIDE SEQUENCE [LARGE SCALE GENOMIC DNA]</scope>
    <source>
        <strain evidence="7">KCTC 42984</strain>
    </source>
</reference>
<comment type="caution">
    <text evidence="6">The sequence shown here is derived from an EMBL/GenBank/DDBJ whole genome shotgun (WGS) entry which is preliminary data.</text>
</comment>
<keyword evidence="2" id="KW-0697">Rotamase</keyword>
<keyword evidence="7" id="KW-1185">Reference proteome</keyword>
<dbReference type="SUPFAM" id="SSF50891">
    <property type="entry name" value="Cyclophilin-like"/>
    <property type="match status" value="1"/>
</dbReference>
<proteinExistence type="predicted"/>